<name>A0A0A9FH74_ARUDO</name>
<organism evidence="1">
    <name type="scientific">Arundo donax</name>
    <name type="common">Giant reed</name>
    <name type="synonym">Donax arundinaceus</name>
    <dbReference type="NCBI Taxonomy" id="35708"/>
    <lineage>
        <taxon>Eukaryota</taxon>
        <taxon>Viridiplantae</taxon>
        <taxon>Streptophyta</taxon>
        <taxon>Embryophyta</taxon>
        <taxon>Tracheophyta</taxon>
        <taxon>Spermatophyta</taxon>
        <taxon>Magnoliopsida</taxon>
        <taxon>Liliopsida</taxon>
        <taxon>Poales</taxon>
        <taxon>Poaceae</taxon>
        <taxon>PACMAD clade</taxon>
        <taxon>Arundinoideae</taxon>
        <taxon>Arundineae</taxon>
        <taxon>Arundo</taxon>
    </lineage>
</organism>
<dbReference type="EMBL" id="GBRH01186219">
    <property type="protein sequence ID" value="JAE11677.1"/>
    <property type="molecule type" value="Transcribed_RNA"/>
</dbReference>
<sequence length="11" mass="1322">MGRLDWTVSEK</sequence>
<proteinExistence type="predicted"/>
<evidence type="ECO:0000313" key="1">
    <source>
        <dbReference type="EMBL" id="JAE11677.1"/>
    </source>
</evidence>
<protein>
    <submittedName>
        <fullName evidence="1">Uncharacterized protein</fullName>
    </submittedName>
</protein>
<reference evidence="1" key="2">
    <citation type="journal article" date="2015" name="Data Brief">
        <title>Shoot transcriptome of the giant reed, Arundo donax.</title>
        <authorList>
            <person name="Barrero R.A."/>
            <person name="Guerrero F.D."/>
            <person name="Moolhuijzen P."/>
            <person name="Goolsby J.A."/>
            <person name="Tidwell J."/>
            <person name="Bellgard S.E."/>
            <person name="Bellgard M.I."/>
        </authorList>
    </citation>
    <scope>NUCLEOTIDE SEQUENCE</scope>
    <source>
        <tissue evidence="1">Shoot tissue taken approximately 20 cm above the soil surface</tissue>
    </source>
</reference>
<accession>A0A0A9FH74</accession>
<reference evidence="1" key="1">
    <citation type="submission" date="2014-09" db="EMBL/GenBank/DDBJ databases">
        <authorList>
            <person name="Magalhaes I.L.F."/>
            <person name="Oliveira U."/>
            <person name="Santos F.R."/>
            <person name="Vidigal T.H.D.A."/>
            <person name="Brescovit A.D."/>
            <person name="Santos A.J."/>
        </authorList>
    </citation>
    <scope>NUCLEOTIDE SEQUENCE</scope>
    <source>
        <tissue evidence="1">Shoot tissue taken approximately 20 cm above the soil surface</tissue>
    </source>
</reference>